<dbReference type="InterPro" id="IPR050312">
    <property type="entry name" value="IolE/XylAMocC-like"/>
</dbReference>
<dbReference type="PANTHER" id="PTHR12110">
    <property type="entry name" value="HYDROXYPYRUVATE ISOMERASE"/>
    <property type="match status" value="1"/>
</dbReference>
<dbReference type="EMBL" id="JABTCG010000004">
    <property type="protein sequence ID" value="MBD0851714.1"/>
    <property type="molecule type" value="Genomic_DNA"/>
</dbReference>
<gene>
    <name evidence="2" type="ORF">HPE63_13620</name>
</gene>
<feature type="domain" description="Xylose isomerase-like TIM barrel" evidence="1">
    <location>
        <begin position="65"/>
        <end position="286"/>
    </location>
</feature>
<proteinExistence type="predicted"/>
<protein>
    <submittedName>
        <fullName evidence="2">Sugar phosphate isomerase/epimerase</fullName>
    </submittedName>
</protein>
<keyword evidence="2" id="KW-0413">Isomerase</keyword>
<comment type="caution">
    <text evidence="2">The sequence shown here is derived from an EMBL/GenBank/DDBJ whole genome shotgun (WGS) entry which is preliminary data.</text>
</comment>
<dbReference type="Pfam" id="PF01261">
    <property type="entry name" value="AP_endonuc_2"/>
    <property type="match status" value="1"/>
</dbReference>
<evidence type="ECO:0000313" key="2">
    <source>
        <dbReference type="EMBL" id="MBD0851714.1"/>
    </source>
</evidence>
<sequence>MKKTALRTRRNFIKQSTMAGSALIFPIKSIPKGLFGFENSINNGLKVHLFSKHLQFLDYNGMSEATSEMGFDGLDLTVRPEGHVLPERVAEDLPKAVEAMKKFGLHPQMMTTNVADANDQASRTVLETASQQGLKYYRTGWLTYPEDRSIAESQSIYAEQFKDLEMLNKNHGLIGCYQNHAGNHVGAPIWDLLPILKATRNEHMGCQYDIRHAVVEGGSSWELGLRQIQPFIKTIVIKDFKWGTINGKWKPINTPLGKGMVDFDRYFSLLKKYKINVPISLHFEYELGGAEHGASKITMDKKAVFDQMKTDLKFLKEAWQKAQ</sequence>
<dbReference type="Gene3D" id="3.20.20.150">
    <property type="entry name" value="Divalent-metal-dependent TIM barrel enzymes"/>
    <property type="match status" value="1"/>
</dbReference>
<dbReference type="Proteomes" id="UP000598350">
    <property type="component" value="Unassembled WGS sequence"/>
</dbReference>
<dbReference type="RefSeq" id="WP_188314812.1">
    <property type="nucleotide sequence ID" value="NZ_JABTCG010000004.1"/>
</dbReference>
<reference evidence="2 3" key="1">
    <citation type="submission" date="2020-05" db="EMBL/GenBank/DDBJ databases">
        <title>The draft genome sequence of Maribacter arenosus CAU 1321.</title>
        <authorList>
            <person name="Mu L."/>
        </authorList>
    </citation>
    <scope>NUCLEOTIDE SEQUENCE [LARGE SCALE GENOMIC DNA]</scope>
    <source>
        <strain evidence="2 3">CAU 1321</strain>
    </source>
</reference>
<dbReference type="GO" id="GO:0016853">
    <property type="term" value="F:isomerase activity"/>
    <property type="evidence" value="ECO:0007669"/>
    <property type="project" value="UniProtKB-KW"/>
</dbReference>
<dbReference type="PANTHER" id="PTHR12110:SF53">
    <property type="entry name" value="BLR5974 PROTEIN"/>
    <property type="match status" value="1"/>
</dbReference>
<organism evidence="2 3">
    <name type="scientific">Maribacter arenosus</name>
    <dbReference type="NCBI Taxonomy" id="1854708"/>
    <lineage>
        <taxon>Bacteria</taxon>
        <taxon>Pseudomonadati</taxon>
        <taxon>Bacteroidota</taxon>
        <taxon>Flavobacteriia</taxon>
        <taxon>Flavobacteriales</taxon>
        <taxon>Flavobacteriaceae</taxon>
        <taxon>Maribacter</taxon>
    </lineage>
</organism>
<accession>A0ABR7VI40</accession>
<evidence type="ECO:0000259" key="1">
    <source>
        <dbReference type="Pfam" id="PF01261"/>
    </source>
</evidence>
<name>A0ABR7VI40_9FLAO</name>
<dbReference type="SUPFAM" id="SSF51658">
    <property type="entry name" value="Xylose isomerase-like"/>
    <property type="match status" value="1"/>
</dbReference>
<evidence type="ECO:0000313" key="3">
    <source>
        <dbReference type="Proteomes" id="UP000598350"/>
    </source>
</evidence>
<keyword evidence="3" id="KW-1185">Reference proteome</keyword>
<dbReference type="InterPro" id="IPR013022">
    <property type="entry name" value="Xyl_isomerase-like_TIM-brl"/>
</dbReference>
<dbReference type="InterPro" id="IPR036237">
    <property type="entry name" value="Xyl_isomerase-like_sf"/>
</dbReference>